<evidence type="ECO:0000313" key="1">
    <source>
        <dbReference type="EMBL" id="KAJ2761898.1"/>
    </source>
</evidence>
<dbReference type="EMBL" id="JANBUJ010003107">
    <property type="protein sequence ID" value="KAJ2761898.1"/>
    <property type="molecule type" value="Genomic_DNA"/>
</dbReference>
<evidence type="ECO:0000313" key="2">
    <source>
        <dbReference type="Proteomes" id="UP001140234"/>
    </source>
</evidence>
<gene>
    <name evidence="1" type="ORF">IWQ57_005927</name>
</gene>
<name>A0ACC1JLJ0_9FUNG</name>
<protein>
    <submittedName>
        <fullName evidence="1">Uncharacterized protein</fullName>
    </submittedName>
</protein>
<keyword evidence="2" id="KW-1185">Reference proteome</keyword>
<dbReference type="Proteomes" id="UP001140234">
    <property type="component" value="Unassembled WGS sequence"/>
</dbReference>
<sequence length="289" mass="30549">DSSVSSTSAGFSPYQKYHMMMHPGHGQTPQSVHSQQQQQQPPPHPMAQHPQQQIQSQAQHPMAQHPQAHLACGDDYYYRNAASIPEQHPHHPQQQPHAGGGFVGVPTQLDIKPSFIGGVPAATAAYWTPATPSDAAFSNTLPSGNVFHGGDQAAAAAAAAAAQMRPFDSVVQPHSAGAGHPSATPMFHPFDHQRQGQQPPGSHPSMHDGQGHADYQTSHAQQYHQHHAAAAQQQPPHSAPALGSYVNSNHGYHHPQPGMDALDGSAMGGADSQGLGLLSPPTVAWSTNM</sequence>
<proteinExistence type="predicted"/>
<accession>A0ACC1JLJ0</accession>
<comment type="caution">
    <text evidence="1">The sequence shown here is derived from an EMBL/GenBank/DDBJ whole genome shotgun (WGS) entry which is preliminary data.</text>
</comment>
<feature type="non-terminal residue" evidence="1">
    <location>
        <position position="1"/>
    </location>
</feature>
<reference evidence="1" key="1">
    <citation type="submission" date="2022-07" db="EMBL/GenBank/DDBJ databases">
        <title>Phylogenomic reconstructions and comparative analyses of Kickxellomycotina fungi.</title>
        <authorList>
            <person name="Reynolds N.K."/>
            <person name="Stajich J.E."/>
            <person name="Barry K."/>
            <person name="Grigoriev I.V."/>
            <person name="Crous P."/>
            <person name="Smith M.E."/>
        </authorList>
    </citation>
    <scope>NUCLEOTIDE SEQUENCE</scope>
    <source>
        <strain evidence="1">CBS 109366</strain>
    </source>
</reference>
<organism evidence="1 2">
    <name type="scientific">Coemansia nantahalensis</name>
    <dbReference type="NCBI Taxonomy" id="2789366"/>
    <lineage>
        <taxon>Eukaryota</taxon>
        <taxon>Fungi</taxon>
        <taxon>Fungi incertae sedis</taxon>
        <taxon>Zoopagomycota</taxon>
        <taxon>Kickxellomycotina</taxon>
        <taxon>Kickxellomycetes</taxon>
        <taxon>Kickxellales</taxon>
        <taxon>Kickxellaceae</taxon>
        <taxon>Coemansia</taxon>
    </lineage>
</organism>